<dbReference type="AlphaFoldDB" id="A0A0P0CXV8"/>
<dbReference type="STRING" id="1736674.APS56_09970"/>
<proteinExistence type="inferred from homology"/>
<dbReference type="Pfam" id="PF14322">
    <property type="entry name" value="SusD-like_3"/>
    <property type="match status" value="1"/>
</dbReference>
<gene>
    <name evidence="8" type="ORF">APS56_09970</name>
</gene>
<sequence>MNFKKKRYMKTNIKNIFLIFTLSLCITGCSDYLDIVPDNVATIADAFDDENSAESFLFTCYSHMPSLGEPKNNVGFYGGDESYRVNDLIRGDEPAHLVNSELALGAQEADVSYLDYWSGGKNGTNLYLGINDCNVFLENINNLRYMDEDLRKRWIAEVKFLKAYYHFYLFRMYGPIIINDTNLPIDADISEIHKFRSPVDECVTYIADLFLEASTDLPLLISDRVNELGRATKGAALALRAKVLATGASPLFNGNSEYTNVVDSRGVQLFSEYDANKWQLAADACKMAVDTIEFAGVKLFEFDTGDMQYLPAGVSREDVPEEIVNVLTIQQSLSERWTDEKLFVSTNGRAGRIQNHAQARTHVKFQDNDEVMGFYSPTLRIAEMFYTKNGVPIDEDITWNYADRYGLITYDVDNDSDFDGNNVPDNQYFVKDGETTINLHLNREVRFYGSLGFDRGIWYGNPAEYIASGTQAGFEDHYVEARASEYSGTAIGSGVYSQTGYFPKKLVNYDNVISSTDLEYSRVTYPFPEMRLADLYLLYAECLNEVDDRATAYTYIDKVRERANLKGVVESWANYSSNPSKPTTKEGFRDIVRQERLIELVFEGHRFWDLKRWKLAEYYMNIPFRGWNYLGNSPEDYYTPNVLGVPTYSFKNNLWPIENNEILSNPNLIQNGGW</sequence>
<reference evidence="8 9" key="1">
    <citation type="submission" date="2015-10" db="EMBL/GenBank/DDBJ databases">
        <authorList>
            <person name="Gilbert D.G."/>
        </authorList>
    </citation>
    <scope>NUCLEOTIDE SEQUENCE [LARGE SCALE GENOMIC DNA]</scope>
    <source>
        <strain evidence="9">HZ-22</strain>
    </source>
</reference>
<name>A0A0P0CXV8_9FLAO</name>
<evidence type="ECO:0000256" key="4">
    <source>
        <dbReference type="ARBA" id="ARBA00023136"/>
    </source>
</evidence>
<accession>A0A0P0CXV8</accession>
<comment type="similarity">
    <text evidence="2">Belongs to the SusD family.</text>
</comment>
<comment type="subcellular location">
    <subcellularLocation>
        <location evidence="1">Cell outer membrane</location>
    </subcellularLocation>
</comment>
<evidence type="ECO:0000256" key="5">
    <source>
        <dbReference type="ARBA" id="ARBA00023237"/>
    </source>
</evidence>
<feature type="domain" description="SusD-like N-terminal" evidence="7">
    <location>
        <begin position="124"/>
        <end position="243"/>
    </location>
</feature>
<evidence type="ECO:0000313" key="8">
    <source>
        <dbReference type="EMBL" id="ALJ05425.1"/>
    </source>
</evidence>
<evidence type="ECO:0000259" key="6">
    <source>
        <dbReference type="Pfam" id="PF07980"/>
    </source>
</evidence>
<dbReference type="KEGG" id="ahz:APS56_09970"/>
<dbReference type="InterPro" id="IPR012944">
    <property type="entry name" value="SusD_RagB_dom"/>
</dbReference>
<evidence type="ECO:0000313" key="9">
    <source>
        <dbReference type="Proteomes" id="UP000057981"/>
    </source>
</evidence>
<evidence type="ECO:0000256" key="1">
    <source>
        <dbReference type="ARBA" id="ARBA00004442"/>
    </source>
</evidence>
<dbReference type="InterPro" id="IPR011990">
    <property type="entry name" value="TPR-like_helical_dom_sf"/>
</dbReference>
<feature type="domain" description="RagB/SusD" evidence="6">
    <location>
        <begin position="357"/>
        <end position="674"/>
    </location>
</feature>
<dbReference type="GO" id="GO:0009279">
    <property type="term" value="C:cell outer membrane"/>
    <property type="evidence" value="ECO:0007669"/>
    <property type="project" value="UniProtKB-SubCell"/>
</dbReference>
<evidence type="ECO:0000259" key="7">
    <source>
        <dbReference type="Pfam" id="PF14322"/>
    </source>
</evidence>
<keyword evidence="3" id="KW-0732">Signal</keyword>
<organism evidence="8 9">
    <name type="scientific">Pseudalgibacter alginicilyticus</name>
    <dbReference type="NCBI Taxonomy" id="1736674"/>
    <lineage>
        <taxon>Bacteria</taxon>
        <taxon>Pseudomonadati</taxon>
        <taxon>Bacteroidota</taxon>
        <taxon>Flavobacteriia</taxon>
        <taxon>Flavobacteriales</taxon>
        <taxon>Flavobacteriaceae</taxon>
        <taxon>Pseudalgibacter</taxon>
    </lineage>
</organism>
<evidence type="ECO:0008006" key="10">
    <source>
        <dbReference type="Google" id="ProtNLM"/>
    </source>
</evidence>
<evidence type="ECO:0000256" key="2">
    <source>
        <dbReference type="ARBA" id="ARBA00006275"/>
    </source>
</evidence>
<evidence type="ECO:0000256" key="3">
    <source>
        <dbReference type="ARBA" id="ARBA00022729"/>
    </source>
</evidence>
<dbReference type="EMBL" id="CP012898">
    <property type="protein sequence ID" value="ALJ05425.1"/>
    <property type="molecule type" value="Genomic_DNA"/>
</dbReference>
<dbReference type="Proteomes" id="UP000057981">
    <property type="component" value="Chromosome"/>
</dbReference>
<dbReference type="Pfam" id="PF07980">
    <property type="entry name" value="SusD_RagB"/>
    <property type="match status" value="1"/>
</dbReference>
<dbReference type="SUPFAM" id="SSF48452">
    <property type="entry name" value="TPR-like"/>
    <property type="match status" value="1"/>
</dbReference>
<protein>
    <recommendedName>
        <fullName evidence="10">Carbohydrate-binding protein SusD</fullName>
    </recommendedName>
</protein>
<dbReference type="InterPro" id="IPR033985">
    <property type="entry name" value="SusD-like_N"/>
</dbReference>
<keyword evidence="5" id="KW-0998">Cell outer membrane</keyword>
<dbReference type="PATRIC" id="fig|1736674.3.peg.2038"/>
<keyword evidence="4" id="KW-0472">Membrane</keyword>
<dbReference type="Gene3D" id="1.25.40.390">
    <property type="match status" value="1"/>
</dbReference>
<keyword evidence="9" id="KW-1185">Reference proteome</keyword>